<dbReference type="InterPro" id="IPR007560">
    <property type="entry name" value="Restrct_endonuc_IV_Mrr"/>
</dbReference>
<comment type="caution">
    <text evidence="3">The sequence shown here is derived from an EMBL/GenBank/DDBJ whole genome shotgun (WGS) entry which is preliminary data.</text>
</comment>
<dbReference type="PANTHER" id="PTHR30015">
    <property type="entry name" value="MRR RESTRICTION SYSTEM PROTEIN"/>
    <property type="match status" value="1"/>
</dbReference>
<evidence type="ECO:0000313" key="3">
    <source>
        <dbReference type="EMBL" id="MBB5695140.1"/>
    </source>
</evidence>
<feature type="compositionally biased region" description="Basic residues" evidence="1">
    <location>
        <begin position="171"/>
        <end position="185"/>
    </location>
</feature>
<gene>
    <name evidence="3" type="ORF">FHS87_003195</name>
</gene>
<evidence type="ECO:0000256" key="1">
    <source>
        <dbReference type="SAM" id="MobiDB-lite"/>
    </source>
</evidence>
<feature type="domain" description="Restriction endonuclease type IV Mrr" evidence="2">
    <location>
        <begin position="45"/>
        <end position="147"/>
    </location>
</feature>
<dbReference type="Proteomes" id="UP000580654">
    <property type="component" value="Unassembled WGS sequence"/>
</dbReference>
<feature type="region of interest" description="Disordered" evidence="1">
    <location>
        <begin position="214"/>
        <end position="240"/>
    </location>
</feature>
<dbReference type="AlphaFoldDB" id="A0A840Y5N8"/>
<dbReference type="PANTHER" id="PTHR30015:SF6">
    <property type="entry name" value="SLL1429 PROTEIN"/>
    <property type="match status" value="1"/>
</dbReference>
<sequence length="240" mass="25201">MGTGLLLAALALLALAALLVLVHGLPPEPASEAARVRPEVAKPTLTPREFEQHCADVLAARGWSVTVGRGSGDQGVDVLARKAGRKVVLQCKLYARPVGNKAVQEALAGRGYAGADGAAVVSNAPYTASAHALAARVGVLLLHVSDLPRADTLFQFPEAPAPATEEEPTRARRRRARRPARARGRWPRPALRPLAAAAFAGFILLFPRLPPGGEEPPPRAARAVLPLPPPAPPLPLRAAR</sequence>
<dbReference type="RefSeq" id="WP_184520358.1">
    <property type="nucleotide sequence ID" value="NZ_JACIJD010000015.1"/>
</dbReference>
<dbReference type="Gene3D" id="3.40.1350.10">
    <property type="match status" value="1"/>
</dbReference>
<evidence type="ECO:0000259" key="2">
    <source>
        <dbReference type="Pfam" id="PF04471"/>
    </source>
</evidence>
<keyword evidence="4" id="KW-1185">Reference proteome</keyword>
<reference evidence="3 4" key="1">
    <citation type="submission" date="2020-08" db="EMBL/GenBank/DDBJ databases">
        <title>Genomic Encyclopedia of Type Strains, Phase IV (KMG-IV): sequencing the most valuable type-strain genomes for metagenomic binning, comparative biology and taxonomic classification.</title>
        <authorList>
            <person name="Goeker M."/>
        </authorList>
    </citation>
    <scope>NUCLEOTIDE SEQUENCE [LARGE SCALE GENOMIC DNA]</scope>
    <source>
        <strain evidence="3 4">DSM 25622</strain>
    </source>
</reference>
<dbReference type="Pfam" id="PF04471">
    <property type="entry name" value="Mrr_cat"/>
    <property type="match status" value="1"/>
</dbReference>
<organism evidence="3 4">
    <name type="scientific">Muricoccus pecuniae</name>
    <dbReference type="NCBI Taxonomy" id="693023"/>
    <lineage>
        <taxon>Bacteria</taxon>
        <taxon>Pseudomonadati</taxon>
        <taxon>Pseudomonadota</taxon>
        <taxon>Alphaproteobacteria</taxon>
        <taxon>Acetobacterales</taxon>
        <taxon>Roseomonadaceae</taxon>
        <taxon>Muricoccus</taxon>
    </lineage>
</organism>
<dbReference type="SUPFAM" id="SSF52980">
    <property type="entry name" value="Restriction endonuclease-like"/>
    <property type="match status" value="1"/>
</dbReference>
<proteinExistence type="predicted"/>
<dbReference type="InterPro" id="IPR011856">
    <property type="entry name" value="tRNA_endonuc-like_dom_sf"/>
</dbReference>
<feature type="compositionally biased region" description="Pro residues" evidence="1">
    <location>
        <begin position="226"/>
        <end position="240"/>
    </location>
</feature>
<dbReference type="GO" id="GO:0003677">
    <property type="term" value="F:DNA binding"/>
    <property type="evidence" value="ECO:0007669"/>
    <property type="project" value="InterPro"/>
</dbReference>
<name>A0A840Y5N8_9PROT</name>
<feature type="region of interest" description="Disordered" evidence="1">
    <location>
        <begin position="156"/>
        <end position="185"/>
    </location>
</feature>
<protein>
    <recommendedName>
        <fullName evidence="2">Restriction endonuclease type IV Mrr domain-containing protein</fullName>
    </recommendedName>
</protein>
<accession>A0A840Y5N8</accession>
<dbReference type="InterPro" id="IPR052906">
    <property type="entry name" value="Type_IV_Methyl-Rstrct_Enzyme"/>
</dbReference>
<dbReference type="EMBL" id="JACIJD010000015">
    <property type="protein sequence ID" value="MBB5695140.1"/>
    <property type="molecule type" value="Genomic_DNA"/>
</dbReference>
<dbReference type="GO" id="GO:0009307">
    <property type="term" value="P:DNA restriction-modification system"/>
    <property type="evidence" value="ECO:0007669"/>
    <property type="project" value="InterPro"/>
</dbReference>
<evidence type="ECO:0000313" key="4">
    <source>
        <dbReference type="Proteomes" id="UP000580654"/>
    </source>
</evidence>
<dbReference type="InterPro" id="IPR011335">
    <property type="entry name" value="Restrct_endonuc-II-like"/>
</dbReference>
<dbReference type="GO" id="GO:0015666">
    <property type="term" value="F:restriction endodeoxyribonuclease activity"/>
    <property type="evidence" value="ECO:0007669"/>
    <property type="project" value="TreeGrafter"/>
</dbReference>